<evidence type="ECO:0000313" key="3">
    <source>
        <dbReference type="Proteomes" id="UP001597568"/>
    </source>
</evidence>
<keyword evidence="1" id="KW-0812">Transmembrane</keyword>
<dbReference type="EMBL" id="JBHUOR010000123">
    <property type="protein sequence ID" value="MFD2869617.1"/>
    <property type="molecule type" value="Genomic_DNA"/>
</dbReference>
<proteinExistence type="predicted"/>
<reference evidence="3" key="1">
    <citation type="journal article" date="2019" name="Int. J. Syst. Evol. Microbiol.">
        <title>The Global Catalogue of Microorganisms (GCM) 10K type strain sequencing project: providing services to taxonomists for standard genome sequencing and annotation.</title>
        <authorList>
            <consortium name="The Broad Institute Genomics Platform"/>
            <consortium name="The Broad Institute Genome Sequencing Center for Infectious Disease"/>
            <person name="Wu L."/>
            <person name="Ma J."/>
        </authorList>
    </citation>
    <scope>NUCLEOTIDE SEQUENCE [LARGE SCALE GENOMIC DNA]</scope>
    <source>
        <strain evidence="3">KCTC 33522</strain>
    </source>
</reference>
<dbReference type="RefSeq" id="WP_029498780.1">
    <property type="nucleotide sequence ID" value="NZ_JBHUOR010000123.1"/>
</dbReference>
<organism evidence="2 3">
    <name type="scientific">Kurthia populi</name>
    <dbReference type="NCBI Taxonomy" id="1562132"/>
    <lineage>
        <taxon>Bacteria</taxon>
        <taxon>Bacillati</taxon>
        <taxon>Bacillota</taxon>
        <taxon>Bacilli</taxon>
        <taxon>Bacillales</taxon>
        <taxon>Caryophanaceae</taxon>
        <taxon>Kurthia</taxon>
    </lineage>
</organism>
<dbReference type="Proteomes" id="UP001597568">
    <property type="component" value="Unassembled WGS sequence"/>
</dbReference>
<gene>
    <name evidence="2" type="ORF">ACFSY7_14065</name>
</gene>
<comment type="caution">
    <text evidence="2">The sequence shown here is derived from an EMBL/GenBank/DDBJ whole genome shotgun (WGS) entry which is preliminary data.</text>
</comment>
<name>A0ABW5Y2X4_9BACL</name>
<keyword evidence="1" id="KW-1133">Transmembrane helix</keyword>
<evidence type="ECO:0000256" key="1">
    <source>
        <dbReference type="SAM" id="Phobius"/>
    </source>
</evidence>
<evidence type="ECO:0000313" key="2">
    <source>
        <dbReference type="EMBL" id="MFD2869617.1"/>
    </source>
</evidence>
<accession>A0ABW5Y2X4</accession>
<keyword evidence="1" id="KW-0472">Membrane</keyword>
<sequence>MDLTAAETIAQSQFVWAILCILMTGGAIVYLVKKQSLSDEKNQSLTNKLMRESKTREDKLFNNLSSLTKSQERTASSIEGLNQSFNRLQQDHSNLAKEVVDIKVKLEKEEGNE</sequence>
<protein>
    <submittedName>
        <fullName evidence="2">Uncharacterized protein</fullName>
    </submittedName>
</protein>
<feature type="transmembrane region" description="Helical" evidence="1">
    <location>
        <begin position="14"/>
        <end position="32"/>
    </location>
</feature>
<keyword evidence="3" id="KW-1185">Reference proteome</keyword>